<accession>A0AA39CNC3</accession>
<sequence length="368" mass="40801">MSPAPKFRISEQVNDKPSRSYFSAQTPEDYAMDNLVRHYWSRMPCAENIIVGIIGLGPGGRELAEQISHHYPVYAFDHALRGPQDPSRSIRWTWNPSDLEVATHLIIADPATHKYTGNTEDGRISDLLWAVSIVRAAVHGRKDVTIIMASVVPAQGTTEMLLGEFHMQGHRVCIAPQLPWAHASDDSCDFLPKVVSGIDELSRFSVWSFYRSIFGEKNVDLFREISSVELLKDSGTYISALIGASDQRVKELRERYRNVEVEEGFADDEGSDDLESLDEGDESDAATELATDSDESRIPSDDENSDGREDSADSGDADRIDKLTAAGKQPHKPSQGHNPGQQREHAELSRKLISALALKIADVAESRK</sequence>
<protein>
    <submittedName>
        <fullName evidence="2">Uncharacterized protein</fullName>
    </submittedName>
</protein>
<name>A0AA39CNC3_9EURO</name>
<reference evidence="2" key="1">
    <citation type="submission" date="2022-10" db="EMBL/GenBank/DDBJ databases">
        <title>Culturing micro-colonial fungi from biological soil crusts in the Mojave desert and describing Neophaeococcomyces mojavensis, and introducing the new genera and species Taxawa tesnikishii.</title>
        <authorList>
            <person name="Kurbessoian T."/>
            <person name="Stajich J.E."/>
        </authorList>
    </citation>
    <scope>NUCLEOTIDE SEQUENCE</scope>
    <source>
        <strain evidence="2">TK_41</strain>
    </source>
</reference>
<evidence type="ECO:0000256" key="1">
    <source>
        <dbReference type="SAM" id="MobiDB-lite"/>
    </source>
</evidence>
<dbReference type="EMBL" id="JAPDRK010000003">
    <property type="protein sequence ID" value="KAJ9614602.1"/>
    <property type="molecule type" value="Genomic_DNA"/>
</dbReference>
<dbReference type="Proteomes" id="UP001172673">
    <property type="component" value="Unassembled WGS sequence"/>
</dbReference>
<evidence type="ECO:0000313" key="2">
    <source>
        <dbReference type="EMBL" id="KAJ9614602.1"/>
    </source>
</evidence>
<feature type="region of interest" description="Disordered" evidence="1">
    <location>
        <begin position="261"/>
        <end position="349"/>
    </location>
</feature>
<evidence type="ECO:0000313" key="3">
    <source>
        <dbReference type="Proteomes" id="UP001172673"/>
    </source>
</evidence>
<dbReference type="AlphaFoldDB" id="A0AA39CNC3"/>
<proteinExistence type="predicted"/>
<keyword evidence="3" id="KW-1185">Reference proteome</keyword>
<feature type="compositionally biased region" description="Basic and acidic residues" evidence="1">
    <location>
        <begin position="294"/>
        <end position="322"/>
    </location>
</feature>
<feature type="compositionally biased region" description="Acidic residues" evidence="1">
    <location>
        <begin position="261"/>
        <end position="285"/>
    </location>
</feature>
<organism evidence="2 3">
    <name type="scientific">Cladophialophora chaetospira</name>
    <dbReference type="NCBI Taxonomy" id="386627"/>
    <lineage>
        <taxon>Eukaryota</taxon>
        <taxon>Fungi</taxon>
        <taxon>Dikarya</taxon>
        <taxon>Ascomycota</taxon>
        <taxon>Pezizomycotina</taxon>
        <taxon>Eurotiomycetes</taxon>
        <taxon>Chaetothyriomycetidae</taxon>
        <taxon>Chaetothyriales</taxon>
        <taxon>Herpotrichiellaceae</taxon>
        <taxon>Cladophialophora</taxon>
    </lineage>
</organism>
<comment type="caution">
    <text evidence="2">The sequence shown here is derived from an EMBL/GenBank/DDBJ whole genome shotgun (WGS) entry which is preliminary data.</text>
</comment>
<gene>
    <name evidence="2" type="ORF">H2200_002739</name>
</gene>